<evidence type="ECO:0000256" key="2">
    <source>
        <dbReference type="ARBA" id="ARBA00022803"/>
    </source>
</evidence>
<dbReference type="Pfam" id="PF13424">
    <property type="entry name" value="TPR_12"/>
    <property type="match status" value="3"/>
</dbReference>
<evidence type="ECO:0000313" key="5">
    <source>
        <dbReference type="Proteomes" id="UP000663828"/>
    </source>
</evidence>
<accession>A0A814UZW2</accession>
<comment type="caution">
    <text evidence="4">The sequence shown here is derived from an EMBL/GenBank/DDBJ whole genome shotgun (WGS) entry which is preliminary data.</text>
</comment>
<dbReference type="Gene3D" id="3.90.176.10">
    <property type="entry name" value="Toxin ADP-ribosyltransferase, Chain A, domain 1"/>
    <property type="match status" value="1"/>
</dbReference>
<dbReference type="AlphaFoldDB" id="A0A814UZW2"/>
<dbReference type="PROSITE" id="PS50005">
    <property type="entry name" value="TPR"/>
    <property type="match status" value="1"/>
</dbReference>
<evidence type="ECO:0000313" key="4">
    <source>
        <dbReference type="EMBL" id="CAF1181089.1"/>
    </source>
</evidence>
<evidence type="ECO:0000256" key="3">
    <source>
        <dbReference type="PROSITE-ProRule" id="PRU00339"/>
    </source>
</evidence>
<gene>
    <name evidence="4" type="ORF">XAT740_LOCUS22581</name>
</gene>
<dbReference type="SUPFAM" id="SSF81901">
    <property type="entry name" value="HCP-like"/>
    <property type="match status" value="1"/>
</dbReference>
<sequence>MSENLETYSLIWLDNAVNQSVENLQAQQVLRILIHHLSTFEDVELCLDYIDHLSSNDRVLLIVNGRLGQIIVPQVALLRQIVSIYVYCRDKQTNEKWTQNFAKVKGVFVQLNDLIEQMQTDQLHRQQYQRLIDESLTINVFKLINSNEGQSTTGSNGQFIHFHLLIDCLIRMDTTMEDKEELLMYCKHYYKDNPTELNIIDEFKRTYSSDRAIWWFTRECFLYRLINKALRVQNIDLLYLLRFVIADIDRQLMYYRCSTPVRVYRAQLMSRDEIEILKTSIGQLISTNSFLSTTLSRQYAQRFLHPPDENSDVERVFFEIDANPRTDRMKAFSQINSLSYFPLEDEVLFMVGSIFRLDGIHCDSEGVWNIRMVLCADDDHHLQTLFQHMKNEFNYERTDTLIFGHLLRKMGKLDDAEKYYRRSLDRFSFHDSNMALCYHALGLVADDKGDYQASLTWYNKSLEIFLQMLGPNDSNLALLYNSIAIIHQQTNNYHLALESYEKALMIWRQAFGEDHPHVAICLNNISNVYRHEKKYHQALECVEKALLILKKYLPDNHADLASSYGSSGNIHFCLEHYDQALQYYHQSLTIYRKCLPCQHPDIAMTLNNIGNVYESKNDHERALDYYKQAGNIYRDLLPVTHPNVVQIEQSIQRVSTKLIC</sequence>
<dbReference type="PANTHER" id="PTHR45641:SF1">
    <property type="entry name" value="AAA+ ATPASE DOMAIN-CONTAINING PROTEIN"/>
    <property type="match status" value="1"/>
</dbReference>
<organism evidence="4 5">
    <name type="scientific">Adineta ricciae</name>
    <name type="common">Rotifer</name>
    <dbReference type="NCBI Taxonomy" id="249248"/>
    <lineage>
        <taxon>Eukaryota</taxon>
        <taxon>Metazoa</taxon>
        <taxon>Spiralia</taxon>
        <taxon>Gnathifera</taxon>
        <taxon>Rotifera</taxon>
        <taxon>Eurotatoria</taxon>
        <taxon>Bdelloidea</taxon>
        <taxon>Adinetida</taxon>
        <taxon>Adinetidae</taxon>
        <taxon>Adineta</taxon>
    </lineage>
</organism>
<keyword evidence="2 3" id="KW-0802">TPR repeat</keyword>
<dbReference type="Proteomes" id="UP000663828">
    <property type="component" value="Unassembled WGS sequence"/>
</dbReference>
<dbReference type="InterPro" id="IPR019734">
    <property type="entry name" value="TPR_rpt"/>
</dbReference>
<keyword evidence="5" id="KW-1185">Reference proteome</keyword>
<evidence type="ECO:0008006" key="6">
    <source>
        <dbReference type="Google" id="ProtNLM"/>
    </source>
</evidence>
<dbReference type="SUPFAM" id="SSF56399">
    <property type="entry name" value="ADP-ribosylation"/>
    <property type="match status" value="1"/>
</dbReference>
<proteinExistence type="predicted"/>
<keyword evidence="1" id="KW-0677">Repeat</keyword>
<feature type="repeat" description="TPR" evidence="3">
    <location>
        <begin position="603"/>
        <end position="636"/>
    </location>
</feature>
<protein>
    <recommendedName>
        <fullName evidence="6">Kinesin light chain</fullName>
    </recommendedName>
</protein>
<dbReference type="PROSITE" id="PS51996">
    <property type="entry name" value="TR_MART"/>
    <property type="match status" value="1"/>
</dbReference>
<dbReference type="Gene3D" id="1.25.40.10">
    <property type="entry name" value="Tetratricopeptide repeat domain"/>
    <property type="match status" value="2"/>
</dbReference>
<evidence type="ECO:0000256" key="1">
    <source>
        <dbReference type="ARBA" id="ARBA00022737"/>
    </source>
</evidence>
<dbReference type="InterPro" id="IPR011990">
    <property type="entry name" value="TPR-like_helical_dom_sf"/>
</dbReference>
<dbReference type="EMBL" id="CAJNOR010001669">
    <property type="protein sequence ID" value="CAF1181089.1"/>
    <property type="molecule type" value="Genomic_DNA"/>
</dbReference>
<name>A0A814UZW2_ADIRI</name>
<dbReference type="SMART" id="SM00028">
    <property type="entry name" value="TPR"/>
    <property type="match status" value="6"/>
</dbReference>
<dbReference type="PANTHER" id="PTHR45641">
    <property type="entry name" value="TETRATRICOPEPTIDE REPEAT PROTEIN (AFU_ORTHOLOGUE AFUA_6G03870)"/>
    <property type="match status" value="1"/>
</dbReference>
<reference evidence="4" key="1">
    <citation type="submission" date="2021-02" db="EMBL/GenBank/DDBJ databases">
        <authorList>
            <person name="Nowell W R."/>
        </authorList>
    </citation>
    <scope>NUCLEOTIDE SEQUENCE</scope>
</reference>